<reference evidence="9" key="1">
    <citation type="submission" date="2022-11" db="EMBL/GenBank/DDBJ databases">
        <title>Centuries of genome instability and evolution in soft-shell clam transmissible cancer (bioRxiv).</title>
        <authorList>
            <person name="Hart S.F.M."/>
            <person name="Yonemitsu M.A."/>
            <person name="Giersch R.M."/>
            <person name="Beal B.F."/>
            <person name="Arriagada G."/>
            <person name="Davis B.W."/>
            <person name="Ostrander E.A."/>
            <person name="Goff S.P."/>
            <person name="Metzger M.J."/>
        </authorList>
    </citation>
    <scope>NUCLEOTIDE SEQUENCE</scope>
    <source>
        <strain evidence="9">MELC-2E11</strain>
        <tissue evidence="9">Siphon/mantle</tissue>
    </source>
</reference>
<evidence type="ECO:0000256" key="4">
    <source>
        <dbReference type="ARBA" id="ARBA00022833"/>
    </source>
</evidence>
<feature type="domain" description="Glycoside hydrolase family 38 central" evidence="8">
    <location>
        <begin position="441"/>
        <end position="527"/>
    </location>
</feature>
<dbReference type="InterPro" id="IPR050843">
    <property type="entry name" value="Glycosyl_Hydrlase_38"/>
</dbReference>
<evidence type="ECO:0000256" key="1">
    <source>
        <dbReference type="ARBA" id="ARBA00009792"/>
    </source>
</evidence>
<dbReference type="Gene3D" id="3.20.110.10">
    <property type="entry name" value="Glycoside hydrolase 38, N terminal domain"/>
    <property type="match status" value="1"/>
</dbReference>
<dbReference type="InterPro" id="IPR011013">
    <property type="entry name" value="Gal_mutarotase_sf_dom"/>
</dbReference>
<protein>
    <recommendedName>
        <fullName evidence="6">Alpha-mannosidase</fullName>
        <ecNumber evidence="6">3.2.1.-</ecNumber>
    </recommendedName>
</protein>
<evidence type="ECO:0000313" key="10">
    <source>
        <dbReference type="Proteomes" id="UP001164746"/>
    </source>
</evidence>
<dbReference type="InterPro" id="IPR037094">
    <property type="entry name" value="Glyco_hydro_38_cen_sf"/>
</dbReference>
<gene>
    <name evidence="9" type="ORF">MAR_037358</name>
</gene>
<dbReference type="SMART" id="SM00872">
    <property type="entry name" value="Alpha-mann_mid"/>
    <property type="match status" value="1"/>
</dbReference>
<evidence type="ECO:0000256" key="6">
    <source>
        <dbReference type="RuleBase" id="RU361199"/>
    </source>
</evidence>
<dbReference type="InterPro" id="IPR000602">
    <property type="entry name" value="Glyco_hydro_38_N"/>
</dbReference>
<dbReference type="Gene3D" id="2.70.98.30">
    <property type="entry name" value="Golgi alpha-mannosidase II, domain 4"/>
    <property type="match status" value="1"/>
</dbReference>
<keyword evidence="7" id="KW-0812">Transmembrane</keyword>
<comment type="similarity">
    <text evidence="1 6">Belongs to the glycosyl hydrolase 38 family.</text>
</comment>
<dbReference type="Proteomes" id="UP001164746">
    <property type="component" value="Chromosome 13"/>
</dbReference>
<evidence type="ECO:0000256" key="5">
    <source>
        <dbReference type="ARBA" id="ARBA00023295"/>
    </source>
</evidence>
<organism evidence="9 10">
    <name type="scientific">Mya arenaria</name>
    <name type="common">Soft-shell clam</name>
    <dbReference type="NCBI Taxonomy" id="6604"/>
    <lineage>
        <taxon>Eukaryota</taxon>
        <taxon>Metazoa</taxon>
        <taxon>Spiralia</taxon>
        <taxon>Lophotrochozoa</taxon>
        <taxon>Mollusca</taxon>
        <taxon>Bivalvia</taxon>
        <taxon>Autobranchia</taxon>
        <taxon>Heteroconchia</taxon>
        <taxon>Euheterodonta</taxon>
        <taxon>Imparidentia</taxon>
        <taxon>Neoheterodontei</taxon>
        <taxon>Myida</taxon>
        <taxon>Myoidea</taxon>
        <taxon>Myidae</taxon>
        <taxon>Mya</taxon>
    </lineage>
</organism>
<evidence type="ECO:0000256" key="3">
    <source>
        <dbReference type="ARBA" id="ARBA00022801"/>
    </source>
</evidence>
<comment type="cofactor">
    <cofactor evidence="6">
        <name>Zn(2+)</name>
        <dbReference type="ChEBI" id="CHEBI:29105"/>
    </cofactor>
    <text evidence="6">Binds 1 zinc ion per subunit.</text>
</comment>
<dbReference type="Pfam" id="PF07748">
    <property type="entry name" value="Glyco_hydro_38C"/>
    <property type="match status" value="1"/>
</dbReference>
<dbReference type="Gene3D" id="1.20.1270.50">
    <property type="entry name" value="Glycoside hydrolase family 38, central domain"/>
    <property type="match status" value="1"/>
</dbReference>
<dbReference type="InterPro" id="IPR027291">
    <property type="entry name" value="Glyco_hydro_38_N_sf"/>
</dbReference>
<dbReference type="SUPFAM" id="SSF88713">
    <property type="entry name" value="Glycoside hydrolase/deacetylase"/>
    <property type="match status" value="1"/>
</dbReference>
<dbReference type="Gene3D" id="2.60.40.1180">
    <property type="entry name" value="Golgi alpha-mannosidase II"/>
    <property type="match status" value="1"/>
</dbReference>
<keyword evidence="10" id="KW-1185">Reference proteome</keyword>
<dbReference type="Pfam" id="PF09261">
    <property type="entry name" value="Alpha-mann_mid"/>
    <property type="match status" value="1"/>
</dbReference>
<dbReference type="InterPro" id="IPR013780">
    <property type="entry name" value="Glyco_hydro_b"/>
</dbReference>
<dbReference type="InterPro" id="IPR011330">
    <property type="entry name" value="Glyco_hydro/deAcase_b/a-brl"/>
</dbReference>
<keyword evidence="5 6" id="KW-0326">Glycosidase</keyword>
<dbReference type="Pfam" id="PF01074">
    <property type="entry name" value="Glyco_hydro_38N"/>
    <property type="match status" value="1"/>
</dbReference>
<keyword evidence="7" id="KW-1133">Transmembrane helix</keyword>
<dbReference type="InterPro" id="IPR011682">
    <property type="entry name" value="Glyco_hydro_38_C"/>
</dbReference>
<dbReference type="PANTHER" id="PTHR11607:SF70">
    <property type="entry name" value="ALPHA-MANNOSIDASE"/>
    <property type="match status" value="1"/>
</dbReference>
<keyword evidence="3 6" id="KW-0378">Hydrolase</keyword>
<evidence type="ECO:0000313" key="9">
    <source>
        <dbReference type="EMBL" id="WAR23689.1"/>
    </source>
</evidence>
<accession>A0ABY7FS44</accession>
<keyword evidence="7" id="KW-0472">Membrane</keyword>
<feature type="transmembrane region" description="Helical" evidence="7">
    <location>
        <begin position="14"/>
        <end position="32"/>
    </location>
</feature>
<dbReference type="InterPro" id="IPR015341">
    <property type="entry name" value="Glyco_hydro_38_cen"/>
</dbReference>
<keyword evidence="4 6" id="KW-0862">Zinc</keyword>
<name>A0ABY7FS44_MYAAR</name>
<dbReference type="SUPFAM" id="SSF88688">
    <property type="entry name" value="Families 57/38 glycoside transferase middle domain"/>
    <property type="match status" value="1"/>
</dbReference>
<dbReference type="EMBL" id="CP111024">
    <property type="protein sequence ID" value="WAR23689.1"/>
    <property type="molecule type" value="Genomic_DNA"/>
</dbReference>
<evidence type="ECO:0000256" key="7">
    <source>
        <dbReference type="SAM" id="Phobius"/>
    </source>
</evidence>
<dbReference type="PANTHER" id="PTHR11607">
    <property type="entry name" value="ALPHA-MANNOSIDASE"/>
    <property type="match status" value="1"/>
</dbReference>
<evidence type="ECO:0000256" key="2">
    <source>
        <dbReference type="ARBA" id="ARBA00022723"/>
    </source>
</evidence>
<proteinExistence type="inferred from homology"/>
<evidence type="ECO:0000259" key="8">
    <source>
        <dbReference type="SMART" id="SM00872"/>
    </source>
</evidence>
<keyword evidence="2 6" id="KW-0479">Metal-binding</keyword>
<sequence length="1091" mass="126112">MTIFRLHSRVNRVWAVRGLCLTLVFYIVGYVMRMSSDVGGVQSRSLLKTRDFQKAKLENVGTSSITIRTVATTKKQDLLECRSDFSDPYNTTTTLDLAERTYFDDLIDGQYVLPHKPVNEAAYSDNLEPLTVIIMPFTHVDPGWLQTLDEYYMFSVRNILDGMVRKLVFYPELTFIWAEIVFFSMWWNEQNKEIKQNVRDLVKQDEASTSYTSVIDQQTEGHQWLLDNVGVTPNNSWSVDPFGHSGTMPYIWKLAGMKNMVINRIHQGTKAQMIRENGLDFYWRQFWTQDADIFCHCMPYEVYSLKSNCGPDRKICERFDFQHVEGVFYEKINPEIDNINVVNLSRLLYEQYRMKSSLFKHNTVLVPLGDDFRYDHMNEWDQQYVNYKKLMEYMNSKPEWKIHVKFGTLNDFLNTVYKHSDTSKFPIISGDFFPYSDRKSGYWTGYFTTRVFDKTFSRDVESRLRAAEIMHSFASTYSKHWNRKYAGLVSLARQLTSARQNYGLFLHHDAITGTERQNVAMDYEQRLFSAYNIAGKVLTEATHFVLSRGKNSGPSNMKFLTSRKDSIHLAQHNLVKLFEEGSKIVIYNPTGQFRSEFVGITFDQYAIEIIDSKNRSLVYQLNPVFSSNEKVSKSLVEVWFLTEIAPFGVETYTVRKTSRPHKGQWASISVRNMKNLVLPSKLKFKFKPELSVDGMPISIQNEHMAAYFNENYGFLNRVKQLSGGDETGIDIDLSFVQYTSSASGAYTFVPDGPAIPFINTVPNIRIIEGPYLSEVQVVCPTIYHRIKLYKHKGLVGTQLHIDNTLDMASHDMASREVAMRLQTSIQNEKGTFFTDQNGFQYIRRKRHPSDKIRQHIERNFYPLTTMAFMQDDLRRLTLHSAQPHGVASLESGWLEVMLDRHIFFGDGRGMDDPVIDNKITETSFILQLEYSEKPLSDEYYSFPSLDSTVMNGFLNKPLQRMFTTMSLTGFGSNFQPVKSDLPCGISLESAKVLYNYVSGAVKGIGLILHRHGFRCSFRSKSDCEYTNLNLETLLPDTNNLDIKETTINFVQEKSSSRYLTLSSIEMKPMEIKAFFVQDTTLNKHLNKTILH</sequence>
<dbReference type="EC" id="3.2.1.-" evidence="6"/>
<dbReference type="SUPFAM" id="SSF74650">
    <property type="entry name" value="Galactose mutarotase-like"/>
    <property type="match status" value="1"/>
</dbReference>
<dbReference type="InterPro" id="IPR028995">
    <property type="entry name" value="Glyco_hydro_57/38_cen_sf"/>
</dbReference>